<evidence type="ECO:0000313" key="1">
    <source>
        <dbReference type="EMBL" id="GIE23023.1"/>
    </source>
</evidence>
<name>A0ABQ3ZWR4_9ACTN</name>
<dbReference type="EMBL" id="BOMN01000087">
    <property type="protein sequence ID" value="GIE23023.1"/>
    <property type="molecule type" value="Genomic_DNA"/>
</dbReference>
<accession>A0ABQ3ZWR4</accession>
<dbReference type="RefSeq" id="WP_203840085.1">
    <property type="nucleotide sequence ID" value="NZ_BAAATV010000014.1"/>
</dbReference>
<protein>
    <submittedName>
        <fullName evidence="1">Uncharacterized protein</fullName>
    </submittedName>
</protein>
<evidence type="ECO:0000313" key="2">
    <source>
        <dbReference type="Proteomes" id="UP000603200"/>
    </source>
</evidence>
<gene>
    <name evidence="1" type="ORF">Ahu01nite_061250</name>
</gene>
<proteinExistence type="predicted"/>
<organism evidence="1 2">
    <name type="scientific">Winogradskya humida</name>
    <dbReference type="NCBI Taxonomy" id="113566"/>
    <lineage>
        <taxon>Bacteria</taxon>
        <taxon>Bacillati</taxon>
        <taxon>Actinomycetota</taxon>
        <taxon>Actinomycetes</taxon>
        <taxon>Micromonosporales</taxon>
        <taxon>Micromonosporaceae</taxon>
        <taxon>Winogradskya</taxon>
    </lineage>
</organism>
<comment type="caution">
    <text evidence="1">The sequence shown here is derived from an EMBL/GenBank/DDBJ whole genome shotgun (WGS) entry which is preliminary data.</text>
</comment>
<dbReference type="Proteomes" id="UP000603200">
    <property type="component" value="Unassembled WGS sequence"/>
</dbReference>
<sequence length="279" mass="29894">MSMENWHAYGKEVHAGRIKDGSAMVVEGSHSTTAHGTVTRQPATVLGLALHGRRNVRTVTGDGQPGEGADQSDPGKLRIRVLREGMELITHPAFSSSHDEIEASGTGKHYEYENAAHHTVAPMKGDTSPMVSVDIAVHYVFNINDRSNSADDSTTVTFRPGETDTTVELDRIDPHRAAYVWIALSGARFETATDQALYLGIERDAEHGAAVPDDELPKDLVNIAPAPDGNSAQGAAAMMRAGMEDLLAGSLTMGSELGPVSVPVSRAARIAFFWQRSQP</sequence>
<reference evidence="1 2" key="1">
    <citation type="submission" date="2021-01" db="EMBL/GenBank/DDBJ databases">
        <title>Whole genome shotgun sequence of Actinoplanes humidus NBRC 14915.</title>
        <authorList>
            <person name="Komaki H."/>
            <person name="Tamura T."/>
        </authorList>
    </citation>
    <scope>NUCLEOTIDE SEQUENCE [LARGE SCALE GENOMIC DNA]</scope>
    <source>
        <strain evidence="1 2">NBRC 14915</strain>
    </source>
</reference>
<keyword evidence="2" id="KW-1185">Reference proteome</keyword>